<gene>
    <name evidence="6" type="primary">aztA</name>
    <name evidence="6" type="ORF">WDS16_03950</name>
</gene>
<evidence type="ECO:0000256" key="2">
    <source>
        <dbReference type="ARBA" id="ARBA00022448"/>
    </source>
</evidence>
<dbReference type="PANTHER" id="PTHR42734">
    <property type="entry name" value="METAL TRANSPORT SYSTEM ATP-BINDING PROTEIN TM_0124-RELATED"/>
    <property type="match status" value="1"/>
</dbReference>
<accession>A0ABZ2PL32</accession>
<keyword evidence="2" id="KW-0813">Transport</keyword>
<dbReference type="PROSITE" id="PS50893">
    <property type="entry name" value="ABC_TRANSPORTER_2"/>
    <property type="match status" value="1"/>
</dbReference>
<name>A0ABZ2PL32_9NOCA</name>
<dbReference type="InterPro" id="IPR003439">
    <property type="entry name" value="ABC_transporter-like_ATP-bd"/>
</dbReference>
<dbReference type="InterPro" id="IPR017871">
    <property type="entry name" value="ABC_transporter-like_CS"/>
</dbReference>
<dbReference type="InterPro" id="IPR003593">
    <property type="entry name" value="AAA+_ATPase"/>
</dbReference>
<feature type="domain" description="ABC transporter" evidence="5">
    <location>
        <begin position="8"/>
        <end position="213"/>
    </location>
</feature>
<dbReference type="Gene3D" id="3.40.50.300">
    <property type="entry name" value="P-loop containing nucleotide triphosphate hydrolases"/>
    <property type="match status" value="1"/>
</dbReference>
<dbReference type="InterPro" id="IPR050153">
    <property type="entry name" value="Metal_Ion_Import_ABC"/>
</dbReference>
<keyword evidence="4 6" id="KW-0067">ATP-binding</keyword>
<evidence type="ECO:0000313" key="6">
    <source>
        <dbReference type="EMBL" id="WXG69719.1"/>
    </source>
</evidence>
<reference evidence="6 7" key="1">
    <citation type="submission" date="2024-03" db="EMBL/GenBank/DDBJ databases">
        <title>Natural products discovery in diverse microorganisms through a two-stage MS feature dereplication strategy.</title>
        <authorList>
            <person name="Zhang R."/>
        </authorList>
    </citation>
    <scope>NUCLEOTIDE SEQUENCE [LARGE SCALE GENOMIC DNA]</scope>
    <source>
        <strain evidence="6 7">18930</strain>
    </source>
</reference>
<keyword evidence="3" id="KW-0547">Nucleotide-binding</keyword>
<organism evidence="6 7">
    <name type="scientific">Rhodococcus sovatensis</name>
    <dbReference type="NCBI Taxonomy" id="1805840"/>
    <lineage>
        <taxon>Bacteria</taxon>
        <taxon>Bacillati</taxon>
        <taxon>Actinomycetota</taxon>
        <taxon>Actinomycetes</taxon>
        <taxon>Mycobacteriales</taxon>
        <taxon>Nocardiaceae</taxon>
        <taxon>Rhodococcus</taxon>
    </lineage>
</organism>
<dbReference type="SUPFAM" id="SSF52540">
    <property type="entry name" value="P-loop containing nucleoside triphosphate hydrolases"/>
    <property type="match status" value="1"/>
</dbReference>
<sequence length="214" mass="22852">MIVVSESVSVASLSVQYGSTLALQDVSATFRPGTVTALVGHNGCGKSTLLQTLAGIVRPSSGTVRTGARRVSYVPQRSDVNDRMALTVGEIVAMGTWPRRGILGRANADDRRAVDDAIQRLKLTELRSRRLSTLSGGQRQRALLAQAVVENGELVLLDEPTTGLDAEAREIINSIVDDEVSRGAVVVVATHDADDARRADSTITLGRGEILWVH</sequence>
<dbReference type="PROSITE" id="PS00211">
    <property type="entry name" value="ABC_TRANSPORTER_1"/>
    <property type="match status" value="1"/>
</dbReference>
<dbReference type="SMART" id="SM00382">
    <property type="entry name" value="AAA"/>
    <property type="match status" value="1"/>
</dbReference>
<dbReference type="InterPro" id="IPR027417">
    <property type="entry name" value="P-loop_NTPase"/>
</dbReference>
<dbReference type="GO" id="GO:0005524">
    <property type="term" value="F:ATP binding"/>
    <property type="evidence" value="ECO:0007669"/>
    <property type="project" value="UniProtKB-KW"/>
</dbReference>
<dbReference type="PANTHER" id="PTHR42734:SF5">
    <property type="entry name" value="IRON TRANSPORT SYSTEM ATP-BINDING PROTEIN HI_0361-RELATED"/>
    <property type="match status" value="1"/>
</dbReference>
<dbReference type="NCBIfam" id="NF040873">
    <property type="entry name" value="AztA"/>
    <property type="match status" value="1"/>
</dbReference>
<evidence type="ECO:0000256" key="1">
    <source>
        <dbReference type="ARBA" id="ARBA00005417"/>
    </source>
</evidence>
<dbReference type="Pfam" id="PF00005">
    <property type="entry name" value="ABC_tran"/>
    <property type="match status" value="1"/>
</dbReference>
<evidence type="ECO:0000259" key="5">
    <source>
        <dbReference type="PROSITE" id="PS50893"/>
    </source>
</evidence>
<dbReference type="EMBL" id="CP147846">
    <property type="protein sequence ID" value="WXG69719.1"/>
    <property type="molecule type" value="Genomic_DNA"/>
</dbReference>
<evidence type="ECO:0000313" key="7">
    <source>
        <dbReference type="Proteomes" id="UP001432000"/>
    </source>
</evidence>
<proteinExistence type="inferred from homology"/>
<evidence type="ECO:0000256" key="4">
    <source>
        <dbReference type="ARBA" id="ARBA00022840"/>
    </source>
</evidence>
<comment type="similarity">
    <text evidence="1">Belongs to the ABC transporter superfamily.</text>
</comment>
<dbReference type="RefSeq" id="WP_338890672.1">
    <property type="nucleotide sequence ID" value="NZ_CP147846.1"/>
</dbReference>
<dbReference type="InterPro" id="IPR047748">
    <property type="entry name" value="AztA-like"/>
</dbReference>
<evidence type="ECO:0000256" key="3">
    <source>
        <dbReference type="ARBA" id="ARBA00022741"/>
    </source>
</evidence>
<dbReference type="Proteomes" id="UP001432000">
    <property type="component" value="Chromosome"/>
</dbReference>
<protein>
    <submittedName>
        <fullName evidence="6">Zinc ABC transporter ATP-binding protein AztA</fullName>
    </submittedName>
</protein>
<keyword evidence="7" id="KW-1185">Reference proteome</keyword>